<dbReference type="KEGG" id="vg:22807975"/>
<dbReference type="SUPFAM" id="SSF56563">
    <property type="entry name" value="Major capsid protein gp5"/>
    <property type="match status" value="1"/>
</dbReference>
<name>A0A075LYD8_9CAUD</name>
<evidence type="ECO:0000313" key="5">
    <source>
        <dbReference type="Proteomes" id="UP000028562"/>
    </source>
</evidence>
<evidence type="ECO:0000256" key="1">
    <source>
        <dbReference type="ARBA" id="ARBA00004328"/>
    </source>
</evidence>
<evidence type="ECO:0000256" key="2">
    <source>
        <dbReference type="ARBA" id="ARBA00022844"/>
    </source>
</evidence>
<dbReference type="GeneID" id="22807975"/>
<dbReference type="RefSeq" id="YP_009113120.1">
    <property type="nucleotide sequence ID" value="NC_026016.1"/>
</dbReference>
<accession>A0A075LYD8</accession>
<dbReference type="EMBL" id="KF831354">
    <property type="protein sequence ID" value="AIF71720.1"/>
    <property type="molecule type" value="Genomic_DNA"/>
</dbReference>
<dbReference type="NCBIfam" id="TIGR01554">
    <property type="entry name" value="major_cap_HK97"/>
    <property type="match status" value="1"/>
</dbReference>
<dbReference type="Pfam" id="PF05065">
    <property type="entry name" value="Phage_capsid"/>
    <property type="match status" value="1"/>
</dbReference>
<dbReference type="OrthoDB" id="9903at10239"/>
<proteinExistence type="predicted"/>
<dbReference type="InterPro" id="IPR054612">
    <property type="entry name" value="Phage_capsid-like_C"/>
</dbReference>
<feature type="domain" description="Phage capsid-like C-terminal" evidence="3">
    <location>
        <begin position="112"/>
        <end position="260"/>
    </location>
</feature>
<comment type="subcellular location">
    <subcellularLocation>
        <location evidence="1">Virion</location>
    </subcellularLocation>
</comment>
<keyword evidence="2" id="KW-0946">Virion</keyword>
<sequence length="406" mass="45206">MLQIVNYQQMDFQDSFFNTKIGGHKMTINLSETFANAKNEFINAVNNGEPQERQNELYGDMINQLFEETKLQAKAEAERVSSLPKSAQTLSANQRNFFMDINKSVGYKEEKLLPEETIDRIFEDLTTNHPLLADLGIKNAGLRLKFLKSETSGVAVWGKIYGEIKGQLDAAFSEETAIQNKLTAFVVLPKDLNDFGPAWIERFVRVQIEEAFAVALETAFLKGTGKDQPIGLNRQVQKGVSVTDGAYPEKEEQGTLTFANPRATVNELTQVFKYHSTNEKGKSVAVKGNVTMVVNPSDAFEVQAQYTHLNANGVYVTALPFNLNVIESTVQEAGKVLTYVKGLYDGYLAGGINVQKFKETLALDDMDLYTAKQFAYGKAKDNKVAAVWKLDLKGHKPALEDTEETL</sequence>
<evidence type="ECO:0000313" key="4">
    <source>
        <dbReference type="EMBL" id="AIF71720.1"/>
    </source>
</evidence>
<dbReference type="InterPro" id="IPR024455">
    <property type="entry name" value="Phage_capsid"/>
</dbReference>
<keyword evidence="5" id="KW-1185">Reference proteome</keyword>
<dbReference type="GO" id="GO:0044423">
    <property type="term" value="C:virion component"/>
    <property type="evidence" value="ECO:0007669"/>
    <property type="project" value="UniProtKB-KW"/>
</dbReference>
<reference evidence="4 5" key="1">
    <citation type="journal article" date="2014" name="PLoS ONE">
        <title>Beyond the Chromosome: The Prevalence of Unique Extra-Chromosomal Bacteriophages with Integrated Virulence Genes in Pathogenic Staphylococcus aureus.</title>
        <authorList>
            <person name="Utter B."/>
            <person name="Deutsch D.R."/>
            <person name="Schuch R."/>
            <person name="Winer B.Y."/>
            <person name="Verratti K."/>
            <person name="Bishop-Lilly K."/>
            <person name="Sozhamannan S."/>
            <person name="Fischetti V.A."/>
        </authorList>
    </citation>
    <scope>NUCLEOTIDE SEQUENCE [LARGE SCALE GENOMIC DNA]</scope>
</reference>
<dbReference type="Proteomes" id="UP000028562">
    <property type="component" value="Segment"/>
</dbReference>
<evidence type="ECO:0000259" key="3">
    <source>
        <dbReference type="Pfam" id="PF05065"/>
    </source>
</evidence>
<protein>
    <submittedName>
        <fullName evidence="4">Capsid protein</fullName>
    </submittedName>
</protein>
<organism evidence="4 5">
    <name type="scientific">Staphylococcus phage phiBU01</name>
    <dbReference type="NCBI Taxonomy" id="1519999"/>
    <lineage>
        <taxon>Viruses</taxon>
        <taxon>Duplodnaviria</taxon>
        <taxon>Heunggongvirae</taxon>
        <taxon>Uroviricota</taxon>
        <taxon>Caudoviricetes</taxon>
        <taxon>Bronfenbrennervirinae</taxon>
        <taxon>Biseptimavirus</taxon>
        <taxon>Biseptimavirus BU01</taxon>
    </lineage>
</organism>